<feature type="compositionally biased region" description="Basic and acidic residues" evidence="1">
    <location>
        <begin position="94"/>
        <end position="105"/>
    </location>
</feature>
<feature type="region of interest" description="Disordered" evidence="1">
    <location>
        <begin position="86"/>
        <end position="113"/>
    </location>
</feature>
<protein>
    <submittedName>
        <fullName evidence="2">Uncharacterized protein</fullName>
    </submittedName>
</protein>
<proteinExistence type="predicted"/>
<evidence type="ECO:0000313" key="2">
    <source>
        <dbReference type="EMBL" id="ETO35365.1"/>
    </source>
</evidence>
<dbReference type="EMBL" id="ASPP01001681">
    <property type="protein sequence ID" value="ETO35365.1"/>
    <property type="molecule type" value="Genomic_DNA"/>
</dbReference>
<dbReference type="AlphaFoldDB" id="X6PA13"/>
<gene>
    <name evidence="2" type="ORF">RFI_01696</name>
</gene>
<evidence type="ECO:0000313" key="3">
    <source>
        <dbReference type="Proteomes" id="UP000023152"/>
    </source>
</evidence>
<name>X6PA13_RETFI</name>
<comment type="caution">
    <text evidence="2">The sequence shown here is derived from an EMBL/GenBank/DDBJ whole genome shotgun (WGS) entry which is preliminary data.</text>
</comment>
<reference evidence="2 3" key="1">
    <citation type="journal article" date="2013" name="Curr. Biol.">
        <title>The Genome of the Foraminiferan Reticulomyxa filosa.</title>
        <authorList>
            <person name="Glockner G."/>
            <person name="Hulsmann N."/>
            <person name="Schleicher M."/>
            <person name="Noegel A.A."/>
            <person name="Eichinger L."/>
            <person name="Gallinger C."/>
            <person name="Pawlowski J."/>
            <person name="Sierra R."/>
            <person name="Euteneuer U."/>
            <person name="Pillet L."/>
            <person name="Moustafa A."/>
            <person name="Platzer M."/>
            <person name="Groth M."/>
            <person name="Szafranski K."/>
            <person name="Schliwa M."/>
        </authorList>
    </citation>
    <scope>NUCLEOTIDE SEQUENCE [LARGE SCALE GENOMIC DNA]</scope>
</reference>
<accession>X6PA13</accession>
<sequence length="113" mass="13433">YVNFFEKSIVFQSQKMNTKCSKKTNNQLKDRIDTNCILQNFIVKNFCNSKKRPSKTRHPLIYCFVLVWSQDKKLQKKSFFTAKKKQTTSISNRQRIENKSKDEKSAANWSSFH</sequence>
<keyword evidence="3" id="KW-1185">Reference proteome</keyword>
<organism evidence="2 3">
    <name type="scientific">Reticulomyxa filosa</name>
    <dbReference type="NCBI Taxonomy" id="46433"/>
    <lineage>
        <taxon>Eukaryota</taxon>
        <taxon>Sar</taxon>
        <taxon>Rhizaria</taxon>
        <taxon>Retaria</taxon>
        <taxon>Foraminifera</taxon>
        <taxon>Monothalamids</taxon>
        <taxon>Reticulomyxidae</taxon>
        <taxon>Reticulomyxa</taxon>
    </lineage>
</organism>
<feature type="non-terminal residue" evidence="2">
    <location>
        <position position="1"/>
    </location>
</feature>
<dbReference type="Proteomes" id="UP000023152">
    <property type="component" value="Unassembled WGS sequence"/>
</dbReference>
<evidence type="ECO:0000256" key="1">
    <source>
        <dbReference type="SAM" id="MobiDB-lite"/>
    </source>
</evidence>